<sequence>GVKSPSNYSPATSVKHYKTLQSMYKKRNPNHQDVSHLLNLEFQARRAFIDSETIREEDRPKKILEAYPCFKDIAHVMEELQRILDKDNDSYIGDLKRRWQDFCQKVQFFGVSKKMLKPPMGMDKSK</sequence>
<keyword evidence="2" id="KW-1185">Reference proteome</keyword>
<accession>A0A3Q2R0T5</accession>
<evidence type="ECO:0000313" key="2">
    <source>
        <dbReference type="Proteomes" id="UP000265000"/>
    </source>
</evidence>
<dbReference type="AlphaFoldDB" id="A0A3Q2R0T5"/>
<protein>
    <submittedName>
        <fullName evidence="1">Si:ch211-208g1.1</fullName>
    </submittedName>
</protein>
<reference evidence="1" key="2">
    <citation type="submission" date="2025-09" db="UniProtKB">
        <authorList>
            <consortium name="Ensembl"/>
        </authorList>
    </citation>
    <scope>IDENTIFICATION</scope>
</reference>
<organism evidence="1 2">
    <name type="scientific">Fundulus heteroclitus</name>
    <name type="common">Killifish</name>
    <name type="synonym">Mummichog</name>
    <dbReference type="NCBI Taxonomy" id="8078"/>
    <lineage>
        <taxon>Eukaryota</taxon>
        <taxon>Metazoa</taxon>
        <taxon>Chordata</taxon>
        <taxon>Craniata</taxon>
        <taxon>Vertebrata</taxon>
        <taxon>Euteleostomi</taxon>
        <taxon>Actinopterygii</taxon>
        <taxon>Neopterygii</taxon>
        <taxon>Teleostei</taxon>
        <taxon>Neoteleostei</taxon>
        <taxon>Acanthomorphata</taxon>
        <taxon>Ovalentaria</taxon>
        <taxon>Atherinomorphae</taxon>
        <taxon>Cyprinodontiformes</taxon>
        <taxon>Fundulidae</taxon>
        <taxon>Fundulus</taxon>
    </lineage>
</organism>
<name>A0A3Q2R0T5_FUNHE</name>
<dbReference type="GeneTree" id="ENSGT00610000087476"/>
<reference evidence="1" key="1">
    <citation type="submission" date="2025-08" db="UniProtKB">
        <authorList>
            <consortium name="Ensembl"/>
        </authorList>
    </citation>
    <scope>IDENTIFICATION</scope>
</reference>
<dbReference type="Proteomes" id="UP000265000">
    <property type="component" value="Unplaced"/>
</dbReference>
<dbReference type="STRING" id="8078.ENSFHEP00000033989"/>
<dbReference type="Ensembl" id="ENSFHET00000034821.1">
    <property type="protein sequence ID" value="ENSFHEP00000033989.1"/>
    <property type="gene ID" value="ENSFHEG00000021468.1"/>
</dbReference>
<proteinExistence type="predicted"/>
<evidence type="ECO:0000313" key="1">
    <source>
        <dbReference type="Ensembl" id="ENSFHEP00000033989.1"/>
    </source>
</evidence>